<evidence type="ECO:0000313" key="2">
    <source>
        <dbReference type="Proteomes" id="UP000188268"/>
    </source>
</evidence>
<dbReference type="Gramene" id="OMO81400">
    <property type="protein sequence ID" value="OMO81400"/>
    <property type="gene ID" value="CCACVL1_12427"/>
</dbReference>
<keyword evidence="2" id="KW-1185">Reference proteome</keyword>
<dbReference type="EMBL" id="AWWV01010160">
    <property type="protein sequence ID" value="OMO81400.1"/>
    <property type="molecule type" value="Genomic_DNA"/>
</dbReference>
<protein>
    <submittedName>
        <fullName evidence="1">Uncharacterized protein</fullName>
    </submittedName>
</protein>
<gene>
    <name evidence="1" type="ORF">CCACVL1_12427</name>
</gene>
<reference evidence="1 2" key="1">
    <citation type="submission" date="2013-09" db="EMBL/GenBank/DDBJ databases">
        <title>Corchorus capsularis genome sequencing.</title>
        <authorList>
            <person name="Alam M."/>
            <person name="Haque M.S."/>
            <person name="Islam M.S."/>
            <person name="Emdad E.M."/>
            <person name="Islam M.M."/>
            <person name="Ahmed B."/>
            <person name="Halim A."/>
            <person name="Hossen Q.M.M."/>
            <person name="Hossain M.Z."/>
            <person name="Ahmed R."/>
            <person name="Khan M.M."/>
            <person name="Islam R."/>
            <person name="Rashid M.M."/>
            <person name="Khan S.A."/>
            <person name="Rahman M.S."/>
            <person name="Alam M."/>
        </authorList>
    </citation>
    <scope>NUCLEOTIDE SEQUENCE [LARGE SCALE GENOMIC DNA]</scope>
    <source>
        <strain evidence="2">cv. CVL-1</strain>
        <tissue evidence="1">Whole seedling</tissue>
    </source>
</reference>
<dbReference type="AlphaFoldDB" id="A0A1R3IFQ7"/>
<proteinExistence type="predicted"/>
<name>A0A1R3IFQ7_COCAP</name>
<sequence length="22" mass="2373">MAFACHVNTLARLPGMSNPRVS</sequence>
<dbReference type="Proteomes" id="UP000188268">
    <property type="component" value="Unassembled WGS sequence"/>
</dbReference>
<accession>A0A1R3IFQ7</accession>
<organism evidence="1 2">
    <name type="scientific">Corchorus capsularis</name>
    <name type="common">Jute</name>
    <dbReference type="NCBI Taxonomy" id="210143"/>
    <lineage>
        <taxon>Eukaryota</taxon>
        <taxon>Viridiplantae</taxon>
        <taxon>Streptophyta</taxon>
        <taxon>Embryophyta</taxon>
        <taxon>Tracheophyta</taxon>
        <taxon>Spermatophyta</taxon>
        <taxon>Magnoliopsida</taxon>
        <taxon>eudicotyledons</taxon>
        <taxon>Gunneridae</taxon>
        <taxon>Pentapetalae</taxon>
        <taxon>rosids</taxon>
        <taxon>malvids</taxon>
        <taxon>Malvales</taxon>
        <taxon>Malvaceae</taxon>
        <taxon>Grewioideae</taxon>
        <taxon>Apeibeae</taxon>
        <taxon>Corchorus</taxon>
    </lineage>
</organism>
<evidence type="ECO:0000313" key="1">
    <source>
        <dbReference type="EMBL" id="OMO81400.1"/>
    </source>
</evidence>
<comment type="caution">
    <text evidence="1">The sequence shown here is derived from an EMBL/GenBank/DDBJ whole genome shotgun (WGS) entry which is preliminary data.</text>
</comment>